<evidence type="ECO:0000259" key="3">
    <source>
        <dbReference type="PROSITE" id="PS51494"/>
    </source>
</evidence>
<dbReference type="InterPro" id="IPR014219">
    <property type="entry name" value="SpoIVB"/>
</dbReference>
<feature type="transmembrane region" description="Helical" evidence="1">
    <location>
        <begin position="7"/>
        <end position="26"/>
    </location>
</feature>
<dbReference type="InterPro" id="IPR041489">
    <property type="entry name" value="PDZ_6"/>
</dbReference>
<dbReference type="InterPro" id="IPR008763">
    <property type="entry name" value="Peptidase_S55"/>
</dbReference>
<dbReference type="Pfam" id="PF17820">
    <property type="entry name" value="PDZ_6"/>
    <property type="match status" value="1"/>
</dbReference>
<evidence type="ECO:0000256" key="1">
    <source>
        <dbReference type="SAM" id="Phobius"/>
    </source>
</evidence>
<gene>
    <name evidence="4" type="ORF">SAMN02745114_00142</name>
</gene>
<dbReference type="RefSeq" id="WP_159443363.1">
    <property type="nucleotide sequence ID" value="NZ_FUWW01000001.1"/>
</dbReference>
<sequence length="396" mass="42817">MKKAIRIFDVILFFVCSVIFGVIIWGNVALPDSVVTYDGNNSPIAKVFTYTAKDTSLAVDRQSSSPRRESLKMFGVIPVKEVSVTEKAQQSVMVSGEVFGIKLYTDGVIVVGIQEVQTDSGKKSPSGSAGIEVGDIIVAIDGENVYTSDQVQSILGANNGSSFDVKIKRGERFRNFTVTPIYCEREGCYKAGMWVRDSTAGIGTITFYNKNSGIFGALGHQINDVDTKEIMPMLDGEAVKATVSKIEKSTRGTTGSLECDFTNQTLGRLLTNTDCGIFGAYAEVSDCAKEYPVASIQEVKKGKATVISTVENGQPKEYEIEITRIGFNENNREKNMIVKVTDRDLIDKTGGIVQGMSGSPIIQNGKLAGALTHVIVGNPQKGYAVFAQTMVEESNN</sequence>
<keyword evidence="5" id="KW-1185">Reference proteome</keyword>
<dbReference type="SUPFAM" id="SSF50156">
    <property type="entry name" value="PDZ domain-like"/>
    <property type="match status" value="1"/>
</dbReference>
<evidence type="ECO:0000259" key="2">
    <source>
        <dbReference type="PROSITE" id="PS50106"/>
    </source>
</evidence>
<proteinExistence type="predicted"/>
<protein>
    <submittedName>
        <fullName evidence="4">Stage IV sporulation protein B</fullName>
    </submittedName>
</protein>
<evidence type="ECO:0000313" key="4">
    <source>
        <dbReference type="EMBL" id="SJZ34212.1"/>
    </source>
</evidence>
<name>A0A1T4JVF2_9FIRM</name>
<dbReference type="OrthoDB" id="9765242at2"/>
<organism evidence="4 5">
    <name type="scientific">Eubacterium coprostanoligenes</name>
    <dbReference type="NCBI Taxonomy" id="290054"/>
    <lineage>
        <taxon>Bacteria</taxon>
        <taxon>Bacillati</taxon>
        <taxon>Bacillota</taxon>
        <taxon>Clostridia</taxon>
        <taxon>Eubacteriales</taxon>
        <taxon>Eubacteriaceae</taxon>
        <taxon>Eubacterium</taxon>
    </lineage>
</organism>
<dbReference type="Proteomes" id="UP000190657">
    <property type="component" value="Unassembled WGS sequence"/>
</dbReference>
<dbReference type="EMBL" id="FUWW01000001">
    <property type="protein sequence ID" value="SJZ34212.1"/>
    <property type="molecule type" value="Genomic_DNA"/>
</dbReference>
<dbReference type="Pfam" id="PF05580">
    <property type="entry name" value="Peptidase_S55"/>
    <property type="match status" value="1"/>
</dbReference>
<evidence type="ECO:0000313" key="5">
    <source>
        <dbReference type="Proteomes" id="UP000190657"/>
    </source>
</evidence>
<feature type="domain" description="Peptidase S55" evidence="3">
    <location>
        <begin position="172"/>
        <end position="396"/>
    </location>
</feature>
<keyword evidence="1" id="KW-0472">Membrane</keyword>
<dbReference type="PROSITE" id="PS51494">
    <property type="entry name" value="SPOIVB"/>
    <property type="match status" value="1"/>
</dbReference>
<dbReference type="InterPro" id="IPR001478">
    <property type="entry name" value="PDZ"/>
</dbReference>
<dbReference type="PROSITE" id="PS50106">
    <property type="entry name" value="PDZ"/>
    <property type="match status" value="1"/>
</dbReference>
<dbReference type="SMART" id="SM00228">
    <property type="entry name" value="PDZ"/>
    <property type="match status" value="1"/>
</dbReference>
<dbReference type="InterPro" id="IPR036034">
    <property type="entry name" value="PDZ_sf"/>
</dbReference>
<dbReference type="AlphaFoldDB" id="A0A1T4JVF2"/>
<accession>A0A1T4JVF2</accession>
<keyword evidence="1" id="KW-1133">Transmembrane helix</keyword>
<feature type="domain" description="PDZ" evidence="2">
    <location>
        <begin position="81"/>
        <end position="155"/>
    </location>
</feature>
<dbReference type="Gene3D" id="2.30.42.10">
    <property type="match status" value="1"/>
</dbReference>
<reference evidence="5" key="1">
    <citation type="submission" date="2017-02" db="EMBL/GenBank/DDBJ databases">
        <authorList>
            <person name="Varghese N."/>
            <person name="Submissions S."/>
        </authorList>
    </citation>
    <scope>NUCLEOTIDE SEQUENCE [LARGE SCALE GENOMIC DNA]</scope>
    <source>
        <strain evidence="5">ATCC 51222</strain>
    </source>
</reference>
<dbReference type="NCBIfam" id="TIGR02860">
    <property type="entry name" value="spore_IV_B"/>
    <property type="match status" value="1"/>
</dbReference>
<dbReference type="STRING" id="290054.SAMN02745114_00142"/>
<keyword evidence="1" id="KW-0812">Transmembrane</keyword>